<gene>
    <name evidence="3" type="ordered locus">Vdis_0457</name>
</gene>
<keyword evidence="4" id="KW-1185">Reference proteome</keyword>
<dbReference type="RefSeq" id="WP_013335582.1">
    <property type="nucleotide sequence ID" value="NC_014537.1"/>
</dbReference>
<dbReference type="GO" id="GO:0016757">
    <property type="term" value="F:glycosyltransferase activity"/>
    <property type="evidence" value="ECO:0007669"/>
    <property type="project" value="TreeGrafter"/>
</dbReference>
<dbReference type="EMBL" id="CP002100">
    <property type="protein sequence ID" value="ADN49857.1"/>
    <property type="molecule type" value="Genomic_DNA"/>
</dbReference>
<feature type="domain" description="Glycosyl transferase family 1" evidence="2">
    <location>
        <begin position="242"/>
        <end position="393"/>
    </location>
</feature>
<dbReference type="STRING" id="572478.Vdis_0457"/>
<dbReference type="eggNOG" id="arCOG01417">
    <property type="taxonomic scope" value="Archaea"/>
</dbReference>
<dbReference type="CAZy" id="GT4">
    <property type="family name" value="Glycosyltransferase Family 4"/>
</dbReference>
<evidence type="ECO:0000313" key="4">
    <source>
        <dbReference type="Proteomes" id="UP000006681"/>
    </source>
</evidence>
<keyword evidence="1 3" id="KW-0808">Transferase</keyword>
<dbReference type="HOGENOM" id="CLU_053640_0_0_2"/>
<dbReference type="InterPro" id="IPR001296">
    <property type="entry name" value="Glyco_trans_1"/>
</dbReference>
<protein>
    <submittedName>
        <fullName evidence="3">Glycosyl transferase group 1</fullName>
    </submittedName>
</protein>
<proteinExistence type="predicted"/>
<dbReference type="PANTHER" id="PTHR46401:SF2">
    <property type="entry name" value="GLYCOSYLTRANSFERASE WBBK-RELATED"/>
    <property type="match status" value="1"/>
</dbReference>
<accession>E1QUD1</accession>
<dbReference type="OrthoDB" id="26106at2157"/>
<dbReference type="Pfam" id="PF00534">
    <property type="entry name" value="Glycos_transf_1"/>
    <property type="match status" value="1"/>
</dbReference>
<evidence type="ECO:0000313" key="3">
    <source>
        <dbReference type="EMBL" id="ADN49857.1"/>
    </source>
</evidence>
<sequence length="426" mass="48634">MKLGVFARNLFVDWFGGSTRTNRELLIRLANRRGVEVDFIPVVDEVYWRFRGKSGFRDMVLKWVETYGKLGIHIHNLLIDYYISGDLHKTWGELSSGILKDYDLVYDPILMPMANPRLLNQISQIVGPGHYLLDCLKANRDGKALALVIGSGDVPLSLAWGFRFAREYLFDDFRRTVGIELFILRVKSLFDALNKFKDRLIYLIPSTGLIRKIPQLRGARYFLFFPFYAVDDRVKAVSVGRKGDYVIFFSRLDLTKGILNLPSIVYYMSKYGCGVEVKVVGGFEDKATERAFWRRVNSLDVGKFIDFVGFVPEERKVEAYRLLSSARVMIYPSHVDVVPNVVVESLFLGTPVVMYGIPGPREVFEGTRAIRFVPEFDVKSMAREVCLLLNSDEDPIDDKALSIVKAHSDWGPIVDRFIGILHSITD</sequence>
<dbReference type="AlphaFoldDB" id="E1QUD1"/>
<reference evidence="3 4" key="1">
    <citation type="journal article" date="2010" name="Stand. Genomic Sci.">
        <title>Complete genome sequence of Vulcanisaeta distributa type strain (IC-017).</title>
        <authorList>
            <person name="Mavromatis K."/>
            <person name="Sikorski J."/>
            <person name="Pabst E."/>
            <person name="Teshima H."/>
            <person name="Lapidus A."/>
            <person name="Lucas S."/>
            <person name="Nolan M."/>
            <person name="Glavina Del Rio T."/>
            <person name="Cheng J.F."/>
            <person name="Bruce D."/>
            <person name="Goodwin L."/>
            <person name="Pitluck S."/>
            <person name="Liolios K."/>
            <person name="Ivanova N."/>
            <person name="Mikhailova N."/>
            <person name="Pati A."/>
            <person name="Chen A."/>
            <person name="Palaniappan K."/>
            <person name="Land M."/>
            <person name="Hauser L."/>
            <person name="Chang Y.J."/>
            <person name="Jeffries C.D."/>
            <person name="Rohde M."/>
            <person name="Spring S."/>
            <person name="Goker M."/>
            <person name="Wirth R."/>
            <person name="Woyke T."/>
            <person name="Bristow J."/>
            <person name="Eisen J.A."/>
            <person name="Markowitz V."/>
            <person name="Hugenholtz P."/>
            <person name="Klenk H.P."/>
            <person name="Kyrpides N.C."/>
        </authorList>
    </citation>
    <scope>NUCLEOTIDE SEQUENCE [LARGE SCALE GENOMIC DNA]</scope>
    <source>
        <strain evidence="4">DSM 14429 / JCM 11212 / NBRC 100878 / IC-017</strain>
    </source>
</reference>
<dbReference type="SUPFAM" id="SSF53756">
    <property type="entry name" value="UDP-Glycosyltransferase/glycogen phosphorylase"/>
    <property type="match status" value="1"/>
</dbReference>
<evidence type="ECO:0000259" key="2">
    <source>
        <dbReference type="Pfam" id="PF00534"/>
    </source>
</evidence>
<dbReference type="Gene3D" id="3.40.50.2000">
    <property type="entry name" value="Glycogen Phosphorylase B"/>
    <property type="match status" value="1"/>
</dbReference>
<dbReference type="Proteomes" id="UP000006681">
    <property type="component" value="Chromosome"/>
</dbReference>
<evidence type="ECO:0000256" key="1">
    <source>
        <dbReference type="ARBA" id="ARBA00022679"/>
    </source>
</evidence>
<name>E1QUD1_VULDI</name>
<dbReference type="GeneID" id="9751375"/>
<organism evidence="3 4">
    <name type="scientific">Vulcanisaeta distributa (strain DSM 14429 / JCM 11212 / NBRC 100878 / IC-017)</name>
    <dbReference type="NCBI Taxonomy" id="572478"/>
    <lineage>
        <taxon>Archaea</taxon>
        <taxon>Thermoproteota</taxon>
        <taxon>Thermoprotei</taxon>
        <taxon>Thermoproteales</taxon>
        <taxon>Thermoproteaceae</taxon>
        <taxon>Vulcanisaeta</taxon>
    </lineage>
</organism>
<dbReference type="KEGG" id="vdi:Vdis_0457"/>
<dbReference type="PANTHER" id="PTHR46401">
    <property type="entry name" value="GLYCOSYLTRANSFERASE WBBK-RELATED"/>
    <property type="match status" value="1"/>
</dbReference>
<reference evidence="4" key="2">
    <citation type="journal article" date="2010" name="Stand. Genomic Sci.">
        <title>Complete genome sequence of Vulcanisaeta distributa type strain (IC-017T).</title>
        <authorList>
            <person name="Mavromatis K."/>
            <person name="Sikorski J."/>
            <person name="Pabst E."/>
            <person name="Teshima H."/>
            <person name="Lapidus A."/>
            <person name="Lucas S."/>
            <person name="Nolan M."/>
            <person name="Glavina Del Rio T."/>
            <person name="Cheng J."/>
            <person name="Bruce D."/>
            <person name="Goodwin L."/>
            <person name="Pitluck S."/>
            <person name="Liolios K."/>
            <person name="Ivanova N."/>
            <person name="Mikhailova N."/>
            <person name="Pati A."/>
            <person name="Chen A."/>
            <person name="Palaniappan K."/>
            <person name="Land M."/>
            <person name="Hauser L."/>
            <person name="Chang Y."/>
            <person name="Jeffries C."/>
            <person name="Rohde M."/>
            <person name="Spring S."/>
            <person name="Goker M."/>
            <person name="Wirth R."/>
            <person name="Woyke T."/>
            <person name="Bristow J."/>
            <person name="Eisen J."/>
            <person name="Markowitz V."/>
            <person name="Hugenholtz P."/>
            <person name="Klenk H."/>
            <person name="Kyrpides N."/>
        </authorList>
    </citation>
    <scope>NUCLEOTIDE SEQUENCE [LARGE SCALE GENOMIC DNA]</scope>
    <source>
        <strain evidence="4">DSM 14429 / JCM 11212 / NBRC 100878 / IC-017</strain>
    </source>
</reference>